<gene>
    <name evidence="1" type="ORF">B5G02_03960</name>
</gene>
<sequence length="310" mass="32207">MRVPVESLAGALKAGVGAKRATDEPVRVAVYVDRSASPAIVACVRDALVPRTTSALVRVERLTAAPVAPRPDTDIVLVLSCGSDILERAVHELVVAGAPVAVIAESSVEVPFIKDDTPLLGLIAATDDAYLLDTLARWILDRTEKDVAFAANFAFMRIAASMRIISSAAVANLATGALSFMPGADFPVMTITEVGMALKLSAIFGYRLEPERGYEVAGVLAGALALRFVARAVGRRAGHAAFIVKAGIAAAGTYGMGRALSAAYERGIDYAPLNAFTSELGRRLGALFGAAGGRDATRSATAAPVVAQDR</sequence>
<dbReference type="Proteomes" id="UP000195781">
    <property type="component" value="Unassembled WGS sequence"/>
</dbReference>
<organism evidence="1 2">
    <name type="scientific">[Collinsella] massiliensis</name>
    <dbReference type="NCBI Taxonomy" id="1232426"/>
    <lineage>
        <taxon>Bacteria</taxon>
        <taxon>Bacillati</taxon>
        <taxon>Actinomycetota</taxon>
        <taxon>Coriobacteriia</taxon>
        <taxon>Coriobacteriales</taxon>
        <taxon>Coriobacteriaceae</taxon>
        <taxon>Enorma</taxon>
    </lineage>
</organism>
<evidence type="ECO:0000313" key="1">
    <source>
        <dbReference type="EMBL" id="OUN88925.1"/>
    </source>
</evidence>
<reference evidence="2" key="1">
    <citation type="submission" date="2017-04" db="EMBL/GenBank/DDBJ databases">
        <title>Function of individual gut microbiota members based on whole genome sequencing of pure cultures obtained from chicken caecum.</title>
        <authorList>
            <person name="Medvecky M."/>
            <person name="Cejkova D."/>
            <person name="Polansky O."/>
            <person name="Karasova D."/>
            <person name="Kubasova T."/>
            <person name="Cizek A."/>
            <person name="Rychlik I."/>
        </authorList>
    </citation>
    <scope>NUCLEOTIDE SEQUENCE [LARGE SCALE GENOMIC DNA]</scope>
    <source>
        <strain evidence="2">An5</strain>
    </source>
</reference>
<name>A0A1Y3XTT3_9ACTN</name>
<dbReference type="RefSeq" id="WP_094335280.1">
    <property type="nucleotide sequence ID" value="NZ_NFIE01000007.1"/>
</dbReference>
<proteinExistence type="predicted"/>
<dbReference type="EMBL" id="NFIE01000007">
    <property type="protein sequence ID" value="OUN88925.1"/>
    <property type="molecule type" value="Genomic_DNA"/>
</dbReference>
<dbReference type="OrthoDB" id="5243947at2"/>
<keyword evidence="2" id="KW-1185">Reference proteome</keyword>
<dbReference type="AlphaFoldDB" id="A0A1Y3XTT3"/>
<accession>A0A1Y3XTT3</accession>
<evidence type="ECO:0000313" key="2">
    <source>
        <dbReference type="Proteomes" id="UP000195781"/>
    </source>
</evidence>
<evidence type="ECO:0008006" key="3">
    <source>
        <dbReference type="Google" id="ProtNLM"/>
    </source>
</evidence>
<protein>
    <recommendedName>
        <fullName evidence="3">DUF697 domain-containing protein</fullName>
    </recommendedName>
</protein>
<comment type="caution">
    <text evidence="1">The sequence shown here is derived from an EMBL/GenBank/DDBJ whole genome shotgun (WGS) entry which is preliminary data.</text>
</comment>